<keyword evidence="1" id="KW-0472">Membrane</keyword>
<name>A0A7J6SJS4_PEROL</name>
<sequence>WASKGITDWVMVVKERRVWMVTTGHGGPTQSNLATIVSRMPRKRFIIISILAATTVLALPFPFTNPKDDFPPLLEGYPQLVANGSITTCHCSNRTSEPFSTEFVFYFRQGSNEQASAELSIQRSLCRSYGKVHAVRGYYVAKLNDDDYFPTMKFYQFNAPPPLGAGMDPLREIYERGALQQQQPRLSSHGWRRLFRTILRRFSRRNACTDVMEIVKKQFDT</sequence>
<dbReference type="AlphaFoldDB" id="A0A7J6SJS4"/>
<evidence type="ECO:0000256" key="1">
    <source>
        <dbReference type="SAM" id="Phobius"/>
    </source>
</evidence>
<feature type="non-terminal residue" evidence="2">
    <location>
        <position position="221"/>
    </location>
</feature>
<gene>
    <name evidence="2" type="ORF">FOZ63_012803</name>
</gene>
<organism evidence="2 3">
    <name type="scientific">Perkinsus olseni</name>
    <name type="common">Perkinsus atlanticus</name>
    <dbReference type="NCBI Taxonomy" id="32597"/>
    <lineage>
        <taxon>Eukaryota</taxon>
        <taxon>Sar</taxon>
        <taxon>Alveolata</taxon>
        <taxon>Perkinsozoa</taxon>
        <taxon>Perkinsea</taxon>
        <taxon>Perkinsida</taxon>
        <taxon>Perkinsidae</taxon>
        <taxon>Perkinsus</taxon>
    </lineage>
</organism>
<feature type="non-terminal residue" evidence="2">
    <location>
        <position position="1"/>
    </location>
</feature>
<protein>
    <submittedName>
        <fullName evidence="2">Uncharacterized protein</fullName>
    </submittedName>
</protein>
<keyword evidence="1" id="KW-0812">Transmembrane</keyword>
<reference evidence="2 3" key="1">
    <citation type="submission" date="2020-04" db="EMBL/GenBank/DDBJ databases">
        <title>Perkinsus olseni comparative genomics.</title>
        <authorList>
            <person name="Bogema D.R."/>
        </authorList>
    </citation>
    <scope>NUCLEOTIDE SEQUENCE [LARGE SCALE GENOMIC DNA]</scope>
    <source>
        <strain evidence="2 3">ATCC PRA-207</strain>
    </source>
</reference>
<feature type="transmembrane region" description="Helical" evidence="1">
    <location>
        <begin position="45"/>
        <end position="63"/>
    </location>
</feature>
<evidence type="ECO:0000313" key="2">
    <source>
        <dbReference type="EMBL" id="KAF4733013.1"/>
    </source>
</evidence>
<keyword evidence="1" id="KW-1133">Transmembrane helix</keyword>
<evidence type="ECO:0000313" key="3">
    <source>
        <dbReference type="Proteomes" id="UP000553632"/>
    </source>
</evidence>
<comment type="caution">
    <text evidence="2">The sequence shown here is derived from an EMBL/GenBank/DDBJ whole genome shotgun (WGS) entry which is preliminary data.</text>
</comment>
<dbReference type="Proteomes" id="UP000553632">
    <property type="component" value="Unassembled WGS sequence"/>
</dbReference>
<dbReference type="EMBL" id="JABANO010017698">
    <property type="protein sequence ID" value="KAF4733013.1"/>
    <property type="molecule type" value="Genomic_DNA"/>
</dbReference>
<proteinExistence type="predicted"/>
<keyword evidence="3" id="KW-1185">Reference proteome</keyword>
<accession>A0A7J6SJS4</accession>